<evidence type="ECO:0000259" key="2">
    <source>
        <dbReference type="Pfam" id="PF00144"/>
    </source>
</evidence>
<dbReference type="InterPro" id="IPR012338">
    <property type="entry name" value="Beta-lactam/transpept-like"/>
</dbReference>
<proteinExistence type="predicted"/>
<dbReference type="EMBL" id="CP032157">
    <property type="protein sequence ID" value="AXY75248.1"/>
    <property type="molecule type" value="Genomic_DNA"/>
</dbReference>
<dbReference type="InterPro" id="IPR001466">
    <property type="entry name" value="Beta-lactam-related"/>
</dbReference>
<keyword evidence="3" id="KW-0378">Hydrolase</keyword>
<dbReference type="PANTHER" id="PTHR43283:SF3">
    <property type="entry name" value="BETA-LACTAMASE FAMILY PROTEIN (AFU_ORTHOLOGUE AFUA_5G07500)"/>
    <property type="match status" value="1"/>
</dbReference>
<dbReference type="GO" id="GO:0016787">
    <property type="term" value="F:hydrolase activity"/>
    <property type="evidence" value="ECO:0007669"/>
    <property type="project" value="UniProtKB-KW"/>
</dbReference>
<dbReference type="InterPro" id="IPR050789">
    <property type="entry name" value="Diverse_Enzym_Activities"/>
</dbReference>
<organism evidence="3 4">
    <name type="scientific">Paraflavitalea soli</name>
    <dbReference type="NCBI Taxonomy" id="2315862"/>
    <lineage>
        <taxon>Bacteria</taxon>
        <taxon>Pseudomonadati</taxon>
        <taxon>Bacteroidota</taxon>
        <taxon>Chitinophagia</taxon>
        <taxon>Chitinophagales</taxon>
        <taxon>Chitinophagaceae</taxon>
        <taxon>Paraflavitalea</taxon>
    </lineage>
</organism>
<dbReference type="Proteomes" id="UP000263900">
    <property type="component" value="Chromosome"/>
</dbReference>
<sequence>MSVKIPQTCPKFSLFLFFLLLLQFAQGQTDFSRVDQLLEKNKKLLGNNVVALVWKDGKVIYQKEIGTDFTAKTQAPIASCSKWLTAATIMTLVDEGKISLDDQVSKYIPVLDKYMKGYITIRQCLSHTTGIDGKGGLASLLQRKKFESLADEANAIAAKEISNNPGKEFAYGSSGLNLAARVAEIVSKKDFSRLVQEKITRPLKMRATTFVNDNGNAPNPSGGAQSSALDYMNFLIMILNKGVFEGKRILSEESIGEMQKNHFPGLPVKFTPKVAEGFEYGLGEWIQEKDANGNSTVVSSPGLFGTWPYVDKCRGYAAIIFVKTILGEQKKDFYLQFKEAVDEQVGPCK</sequence>
<name>A0A3B7MM93_9BACT</name>
<evidence type="ECO:0000313" key="3">
    <source>
        <dbReference type="EMBL" id="AXY75248.1"/>
    </source>
</evidence>
<dbReference type="OrthoDB" id="2247630at2"/>
<keyword evidence="1" id="KW-0732">Signal</keyword>
<keyword evidence="4" id="KW-1185">Reference proteome</keyword>
<protein>
    <submittedName>
        <fullName evidence="3">Class A beta-lactamase-related serine hydrolase</fullName>
    </submittedName>
</protein>
<dbReference type="AlphaFoldDB" id="A0A3B7MM93"/>
<feature type="chain" id="PRO_5017559018" evidence="1">
    <location>
        <begin position="28"/>
        <end position="349"/>
    </location>
</feature>
<feature type="signal peptide" evidence="1">
    <location>
        <begin position="1"/>
        <end position="27"/>
    </location>
</feature>
<dbReference type="KEGG" id="pseg:D3H65_15205"/>
<dbReference type="Gene3D" id="3.40.710.10">
    <property type="entry name" value="DD-peptidase/beta-lactamase superfamily"/>
    <property type="match status" value="1"/>
</dbReference>
<dbReference type="PANTHER" id="PTHR43283">
    <property type="entry name" value="BETA-LACTAMASE-RELATED"/>
    <property type="match status" value="1"/>
</dbReference>
<feature type="domain" description="Beta-lactamase-related" evidence="2">
    <location>
        <begin position="49"/>
        <end position="324"/>
    </location>
</feature>
<dbReference type="RefSeq" id="WP_119051129.1">
    <property type="nucleotide sequence ID" value="NZ_CP032157.1"/>
</dbReference>
<gene>
    <name evidence="3" type="ORF">D3H65_15205</name>
</gene>
<dbReference type="Pfam" id="PF00144">
    <property type="entry name" value="Beta-lactamase"/>
    <property type="match status" value="1"/>
</dbReference>
<reference evidence="3 4" key="1">
    <citation type="submission" date="2018-09" db="EMBL/GenBank/DDBJ databases">
        <title>Genome sequencing of strain 6GH32-13.</title>
        <authorList>
            <person name="Weon H.-Y."/>
            <person name="Heo J."/>
            <person name="Kwon S.-W."/>
        </authorList>
    </citation>
    <scope>NUCLEOTIDE SEQUENCE [LARGE SCALE GENOMIC DNA]</scope>
    <source>
        <strain evidence="3 4">5GH32-13</strain>
    </source>
</reference>
<dbReference type="SUPFAM" id="SSF56601">
    <property type="entry name" value="beta-lactamase/transpeptidase-like"/>
    <property type="match status" value="1"/>
</dbReference>
<evidence type="ECO:0000256" key="1">
    <source>
        <dbReference type="SAM" id="SignalP"/>
    </source>
</evidence>
<accession>A0A3B7MM93</accession>
<evidence type="ECO:0000313" key="4">
    <source>
        <dbReference type="Proteomes" id="UP000263900"/>
    </source>
</evidence>